<name>A0A8F5MIN5_9VIRU</name>
<accession>A0A8F5MIN5</accession>
<protein>
    <submittedName>
        <fullName evidence="2">Internal scaffolding protein</fullName>
    </submittedName>
</protein>
<evidence type="ECO:0000256" key="1">
    <source>
        <dbReference type="SAM" id="MobiDB-lite"/>
    </source>
</evidence>
<dbReference type="InterPro" id="IPR014131">
    <property type="entry name" value="Chlamydia_phage_Vp3"/>
</dbReference>
<feature type="compositionally biased region" description="Basic and acidic residues" evidence="1">
    <location>
        <begin position="152"/>
        <end position="169"/>
    </location>
</feature>
<evidence type="ECO:0000313" key="2">
    <source>
        <dbReference type="EMBL" id="QXN75002.1"/>
    </source>
</evidence>
<feature type="region of interest" description="Disordered" evidence="1">
    <location>
        <begin position="142"/>
        <end position="185"/>
    </location>
</feature>
<sequence length="185" mass="20559">MLMLSVFIFAMLNLNIWSRKMAISKLKFHTRYNPPPSPGIVFEEPTMTQQHFRDECDVNRIVERAIRTGDTTVFTSAQRAEFYDASAVTDYADAMALIDDVNDDFNSLPSATRALFGNSVKQYVEFMSNPRNWDKARELGLLSGGEVPVTEPKGREPEPAPASPRERSGADVNKAPDAGSDPAKT</sequence>
<proteinExistence type="predicted"/>
<reference evidence="2" key="1">
    <citation type="submission" date="2021-04" db="EMBL/GenBank/DDBJ databases">
        <title>Genomes of microviruses identified in yellow-bellied marmot fecal samples.</title>
        <authorList>
            <person name="Varsani A."/>
            <person name="Kraberger S."/>
            <person name="Chatterjee A."/>
            <person name="Richet C."/>
            <person name="Fontenele R.S."/>
            <person name="Schmidlin K."/>
            <person name="Blumstein D.T."/>
        </authorList>
    </citation>
    <scope>NUCLEOTIDE SEQUENCE</scope>
    <source>
        <strain evidence="2">Mar4</strain>
    </source>
</reference>
<organism evidence="2">
    <name type="scientific">Microvirus mar4</name>
    <dbReference type="NCBI Taxonomy" id="2851174"/>
    <lineage>
        <taxon>Viruses</taxon>
        <taxon>Monodnaviria</taxon>
        <taxon>Sangervirae</taxon>
        <taxon>Phixviricota</taxon>
        <taxon>Malgrandaviricetes</taxon>
        <taxon>Petitvirales</taxon>
        <taxon>Microviridae</taxon>
    </lineage>
</organism>
<dbReference type="Pfam" id="PF09675">
    <property type="entry name" value="Chlamy_scaf"/>
    <property type="match status" value="1"/>
</dbReference>
<dbReference type="EMBL" id="MZ089750">
    <property type="protein sequence ID" value="QXN75002.1"/>
    <property type="molecule type" value="Genomic_DNA"/>
</dbReference>